<organism evidence="2 3">
    <name type="scientific">Sphaerotilus mobilis</name>
    <dbReference type="NCBI Taxonomy" id="47994"/>
    <lineage>
        <taxon>Bacteria</taxon>
        <taxon>Pseudomonadati</taxon>
        <taxon>Pseudomonadota</taxon>
        <taxon>Betaproteobacteria</taxon>
        <taxon>Burkholderiales</taxon>
        <taxon>Sphaerotilaceae</taxon>
        <taxon>Sphaerotilus</taxon>
    </lineage>
</organism>
<protein>
    <submittedName>
        <fullName evidence="2">Type IV fimbrial biogenesis protein FimT</fullName>
    </submittedName>
</protein>
<keyword evidence="1" id="KW-1133">Transmembrane helix</keyword>
<proteinExistence type="predicted"/>
<dbReference type="Pfam" id="PF07963">
    <property type="entry name" value="N_methyl"/>
    <property type="match status" value="1"/>
</dbReference>
<evidence type="ECO:0000256" key="1">
    <source>
        <dbReference type="SAM" id="Phobius"/>
    </source>
</evidence>
<accession>A0A4Q7LW73</accession>
<dbReference type="AlphaFoldDB" id="A0A4Q7LW73"/>
<sequence>MSALPCFRHPTCPPGLSPRNGHTLLEALVVLVLIGVLLSAVLPGWTEYLARRRVEAASSQLQADLAELRHTAVARDTGLRMTFRHSAEGSCYLMHNGDAALCDCQPDGQGELIPRCTDGAHLLLARVWRADDLVLRANITSLRADPRQGGVSPSGSIELRAAGLQPLRHVVNLLGRVRLCSVVSDPTLPGWRGLSTC</sequence>
<dbReference type="OrthoDB" id="8592199at2"/>
<dbReference type="RefSeq" id="WP_130480833.1">
    <property type="nucleotide sequence ID" value="NZ_SGWV01000007.1"/>
</dbReference>
<keyword evidence="1" id="KW-0472">Membrane</keyword>
<keyword evidence="1" id="KW-0812">Transmembrane</keyword>
<dbReference type="Gene3D" id="3.30.700.10">
    <property type="entry name" value="Glycoprotein, Type 4 Pilin"/>
    <property type="match status" value="1"/>
</dbReference>
<gene>
    <name evidence="2" type="ORF">EV685_1015</name>
</gene>
<dbReference type="NCBIfam" id="TIGR02532">
    <property type="entry name" value="IV_pilin_GFxxxE"/>
    <property type="match status" value="1"/>
</dbReference>
<reference evidence="2 3" key="1">
    <citation type="submission" date="2019-02" db="EMBL/GenBank/DDBJ databases">
        <title>Genomic Encyclopedia of Type Strains, Phase IV (KMG-IV): sequencing the most valuable type-strain genomes for metagenomic binning, comparative biology and taxonomic classification.</title>
        <authorList>
            <person name="Goeker M."/>
        </authorList>
    </citation>
    <scope>NUCLEOTIDE SEQUENCE [LARGE SCALE GENOMIC DNA]</scope>
    <source>
        <strain evidence="2 3">DSM 10617</strain>
    </source>
</reference>
<keyword evidence="3" id="KW-1185">Reference proteome</keyword>
<evidence type="ECO:0000313" key="2">
    <source>
        <dbReference type="EMBL" id="RZS58717.1"/>
    </source>
</evidence>
<name>A0A4Q7LW73_9BURK</name>
<dbReference type="SUPFAM" id="SSF54523">
    <property type="entry name" value="Pili subunits"/>
    <property type="match status" value="1"/>
</dbReference>
<comment type="caution">
    <text evidence="2">The sequence shown here is derived from an EMBL/GenBank/DDBJ whole genome shotgun (WGS) entry which is preliminary data.</text>
</comment>
<dbReference type="EMBL" id="SGWV01000007">
    <property type="protein sequence ID" value="RZS58717.1"/>
    <property type="molecule type" value="Genomic_DNA"/>
</dbReference>
<dbReference type="Proteomes" id="UP000293433">
    <property type="component" value="Unassembled WGS sequence"/>
</dbReference>
<dbReference type="InterPro" id="IPR045584">
    <property type="entry name" value="Pilin-like"/>
</dbReference>
<evidence type="ECO:0000313" key="3">
    <source>
        <dbReference type="Proteomes" id="UP000293433"/>
    </source>
</evidence>
<dbReference type="InterPro" id="IPR012902">
    <property type="entry name" value="N_methyl_site"/>
</dbReference>
<feature type="transmembrane region" description="Helical" evidence="1">
    <location>
        <begin position="24"/>
        <end position="45"/>
    </location>
</feature>